<comment type="caution">
    <text evidence="1">The sequence shown here is derived from an EMBL/GenBank/DDBJ whole genome shotgun (WGS) entry which is preliminary data.</text>
</comment>
<keyword evidence="2" id="KW-1185">Reference proteome</keyword>
<gene>
    <name evidence="1" type="ORF">E3N88_17934</name>
</gene>
<dbReference type="AlphaFoldDB" id="A0A5N6NVZ9"/>
<dbReference type="EMBL" id="SZYD01000009">
    <property type="protein sequence ID" value="KAD5317988.1"/>
    <property type="molecule type" value="Genomic_DNA"/>
</dbReference>
<organism evidence="1 2">
    <name type="scientific">Mikania micrantha</name>
    <name type="common">bitter vine</name>
    <dbReference type="NCBI Taxonomy" id="192012"/>
    <lineage>
        <taxon>Eukaryota</taxon>
        <taxon>Viridiplantae</taxon>
        <taxon>Streptophyta</taxon>
        <taxon>Embryophyta</taxon>
        <taxon>Tracheophyta</taxon>
        <taxon>Spermatophyta</taxon>
        <taxon>Magnoliopsida</taxon>
        <taxon>eudicotyledons</taxon>
        <taxon>Gunneridae</taxon>
        <taxon>Pentapetalae</taxon>
        <taxon>asterids</taxon>
        <taxon>campanulids</taxon>
        <taxon>Asterales</taxon>
        <taxon>Asteraceae</taxon>
        <taxon>Asteroideae</taxon>
        <taxon>Heliantheae alliance</taxon>
        <taxon>Eupatorieae</taxon>
        <taxon>Mikania</taxon>
    </lineage>
</organism>
<sequence>MGRFIPSKVVRIPLNRCRVRDARRFHSRIGVRRRHSGALMGWQLAEGIAGADGGWRRRMSGASCCSYSFSCSVSGAHTQCVFCVEETAVDRSSSCCWMVEACRSREKPPALSFLLFRGSHEQKHTHTLTQKRAQKHDDKASIEDHSYGLTQVFEQVLF</sequence>
<protein>
    <submittedName>
        <fullName evidence="1">Uncharacterized protein</fullName>
    </submittedName>
</protein>
<reference evidence="1 2" key="1">
    <citation type="submission" date="2019-05" db="EMBL/GenBank/DDBJ databases">
        <title>Mikania micrantha, genome provides insights into the molecular mechanism of rapid growth.</title>
        <authorList>
            <person name="Liu B."/>
        </authorList>
    </citation>
    <scope>NUCLEOTIDE SEQUENCE [LARGE SCALE GENOMIC DNA]</scope>
    <source>
        <strain evidence="1">NLD-2019</strain>
        <tissue evidence="1">Leaf</tissue>
    </source>
</reference>
<accession>A0A5N6NVZ9</accession>
<name>A0A5N6NVZ9_9ASTR</name>
<dbReference type="Proteomes" id="UP000326396">
    <property type="component" value="Linkage Group LG17"/>
</dbReference>
<proteinExistence type="predicted"/>
<evidence type="ECO:0000313" key="2">
    <source>
        <dbReference type="Proteomes" id="UP000326396"/>
    </source>
</evidence>
<evidence type="ECO:0000313" key="1">
    <source>
        <dbReference type="EMBL" id="KAD5317988.1"/>
    </source>
</evidence>